<dbReference type="Gene3D" id="3.50.50.60">
    <property type="entry name" value="FAD/NAD(P)-binding domain"/>
    <property type="match status" value="1"/>
</dbReference>
<dbReference type="Proteomes" id="UP000262917">
    <property type="component" value="Unassembled WGS sequence"/>
</dbReference>
<dbReference type="EC" id="1.4.3.16" evidence="4 10"/>
<evidence type="ECO:0000256" key="10">
    <source>
        <dbReference type="NCBIfam" id="TIGR00551"/>
    </source>
</evidence>
<dbReference type="AlphaFoldDB" id="A0A372DI02"/>
<evidence type="ECO:0000256" key="1">
    <source>
        <dbReference type="ARBA" id="ARBA00001974"/>
    </source>
</evidence>
<comment type="caution">
    <text evidence="13">The sequence shown here is derived from an EMBL/GenBank/DDBJ whole genome shotgun (WGS) entry which is preliminary data.</text>
</comment>
<dbReference type="EMBL" id="QVPD01000014">
    <property type="protein sequence ID" value="RFP59200.1"/>
    <property type="molecule type" value="Genomic_DNA"/>
</dbReference>
<evidence type="ECO:0000259" key="12">
    <source>
        <dbReference type="Pfam" id="PF00890"/>
    </source>
</evidence>
<evidence type="ECO:0000256" key="4">
    <source>
        <dbReference type="ARBA" id="ARBA00012173"/>
    </source>
</evidence>
<dbReference type="InterPro" id="IPR027477">
    <property type="entry name" value="Succ_DH/fumarate_Rdtase_cat_sf"/>
</dbReference>
<dbReference type="UniPathway" id="UPA00253">
    <property type="reaction ID" value="UER00326"/>
</dbReference>
<evidence type="ECO:0000256" key="5">
    <source>
        <dbReference type="ARBA" id="ARBA00022630"/>
    </source>
</evidence>
<evidence type="ECO:0000256" key="8">
    <source>
        <dbReference type="ARBA" id="ARBA00023002"/>
    </source>
</evidence>
<keyword evidence="5 11" id="KW-0285">Flavoprotein</keyword>
<dbReference type="SUPFAM" id="SSF46977">
    <property type="entry name" value="Succinate dehydrogenase/fumarate reductase flavoprotein C-terminal domain"/>
    <property type="match status" value="1"/>
</dbReference>
<dbReference type="PANTHER" id="PTHR42716:SF2">
    <property type="entry name" value="L-ASPARTATE OXIDASE, CHLOROPLASTIC"/>
    <property type="match status" value="1"/>
</dbReference>
<dbReference type="Gene3D" id="3.90.700.10">
    <property type="entry name" value="Succinate dehydrogenase/fumarate reductase flavoprotein, catalytic domain"/>
    <property type="match status" value="1"/>
</dbReference>
<comment type="function">
    <text evidence="11">Catalyzes the oxidation of L-aspartate to iminoaspartate.</text>
</comment>
<comment type="similarity">
    <text evidence="3 11">Belongs to the FAD-dependent oxidoreductase 2 family. NadB subfamily.</text>
</comment>
<dbReference type="InterPro" id="IPR037099">
    <property type="entry name" value="Fum_R/Succ_DH_flav-like_C_sf"/>
</dbReference>
<feature type="domain" description="FAD-dependent oxidoreductase 2 FAD-binding" evidence="12">
    <location>
        <begin position="9"/>
        <end position="375"/>
    </location>
</feature>
<comment type="cofactor">
    <cofactor evidence="1 11">
        <name>FAD</name>
        <dbReference type="ChEBI" id="CHEBI:57692"/>
    </cofactor>
</comment>
<comment type="pathway">
    <text evidence="2 11">Cofactor biosynthesis; NAD(+) biosynthesis; iminoaspartate from L-aspartate (oxidase route): step 1/1.</text>
</comment>
<organism evidence="13 14">
    <name type="scientific">Cognatiluteimonas weifangensis</name>
    <dbReference type="NCBI Taxonomy" id="2303539"/>
    <lineage>
        <taxon>Bacteria</taxon>
        <taxon>Pseudomonadati</taxon>
        <taxon>Pseudomonadota</taxon>
        <taxon>Gammaproteobacteria</taxon>
        <taxon>Lysobacterales</taxon>
        <taxon>Lysobacteraceae</taxon>
        <taxon>Cognatiluteimonas</taxon>
    </lineage>
</organism>
<dbReference type="InterPro" id="IPR036188">
    <property type="entry name" value="FAD/NAD-bd_sf"/>
</dbReference>
<dbReference type="Gene3D" id="1.20.58.100">
    <property type="entry name" value="Fumarate reductase/succinate dehydrogenase flavoprotein-like, C-terminal domain"/>
    <property type="match status" value="1"/>
</dbReference>
<comment type="subcellular location">
    <subcellularLocation>
        <location evidence="11">Cytoplasm</location>
    </subcellularLocation>
</comment>
<comment type="catalytic activity">
    <reaction evidence="9">
        <text>L-aspartate + O2 = iminosuccinate + H2O2</text>
        <dbReference type="Rhea" id="RHEA:25876"/>
        <dbReference type="ChEBI" id="CHEBI:15379"/>
        <dbReference type="ChEBI" id="CHEBI:16240"/>
        <dbReference type="ChEBI" id="CHEBI:29991"/>
        <dbReference type="ChEBI" id="CHEBI:77875"/>
        <dbReference type="EC" id="1.4.3.16"/>
    </reaction>
    <physiologicalReaction direction="left-to-right" evidence="9">
        <dbReference type="Rhea" id="RHEA:25877"/>
    </physiologicalReaction>
</comment>
<keyword evidence="14" id="KW-1185">Reference proteome</keyword>
<protein>
    <recommendedName>
        <fullName evidence="4 10">L-aspartate oxidase</fullName>
        <ecNumber evidence="4 10">1.4.3.16</ecNumber>
    </recommendedName>
</protein>
<sequence>MAAPRQPLVVVGHGVAGLSAALAAAPAPVLLVNRARHGEGGASLLAQGGIAAALAPGDSTAAHARDTIAAGAGHNDRDAVLRLTAAAPAAIAWLQAQGVAFDQDARGGLALGREGGHGVARIVHAGGDRSGARVTAALLARARAAAHIQWREQVDADALLLRAGAVVGVRLRDAAGRCEPVEAGAVVLATGGLGALFAHTTNPAASAGSGLALALAAGARVRDLEFVQFHPTALRADADGATLPLITEALRGAGARLRDHRGQLLMAFHPLADLAPRDIVARTVWQAQRKGPVWLDASALAPGWEAGFPTVLAACRAQGIDPRSQPIPVTPAAHFHMGGIAVDADGASSLPGLYAVGEVACNGVHGANRLASNSLLEGVVCGRRTGQVAAQRARASTPSGAATRLCERGPDLGDAERTALRDLLWRAAGPVRTGEGLRQAQVALRTLADSGWEARLATALLEAALRRPGSLGAHWREADAAPAGVAPVVGLRAGADAPRRAALEKA</sequence>
<gene>
    <name evidence="13" type="primary">nadB</name>
    <name evidence="13" type="ORF">D0Y53_11470</name>
</gene>
<dbReference type="SUPFAM" id="SSF56425">
    <property type="entry name" value="Succinate dehydrogenase/fumarate reductase flavoprotein, catalytic domain"/>
    <property type="match status" value="1"/>
</dbReference>
<dbReference type="NCBIfam" id="TIGR00551">
    <property type="entry name" value="nadB"/>
    <property type="match status" value="1"/>
</dbReference>
<name>A0A372DI02_9GAMM</name>
<dbReference type="InterPro" id="IPR003953">
    <property type="entry name" value="FAD-dep_OxRdtase_2_FAD-bd"/>
</dbReference>
<evidence type="ECO:0000256" key="11">
    <source>
        <dbReference type="RuleBase" id="RU362049"/>
    </source>
</evidence>
<dbReference type="SUPFAM" id="SSF51905">
    <property type="entry name" value="FAD/NAD(P)-binding domain"/>
    <property type="match status" value="1"/>
</dbReference>
<dbReference type="GO" id="GO:0034628">
    <property type="term" value="P:'de novo' NAD+ biosynthetic process from L-aspartate"/>
    <property type="evidence" value="ECO:0007669"/>
    <property type="project" value="TreeGrafter"/>
</dbReference>
<dbReference type="Pfam" id="PF00890">
    <property type="entry name" value="FAD_binding_2"/>
    <property type="match status" value="1"/>
</dbReference>
<dbReference type="PANTHER" id="PTHR42716">
    <property type="entry name" value="L-ASPARTATE OXIDASE"/>
    <property type="match status" value="1"/>
</dbReference>
<dbReference type="OrthoDB" id="9806724at2"/>
<accession>A0A372DI02</accession>
<evidence type="ECO:0000256" key="7">
    <source>
        <dbReference type="ARBA" id="ARBA00022827"/>
    </source>
</evidence>
<evidence type="ECO:0000256" key="6">
    <source>
        <dbReference type="ARBA" id="ARBA00022642"/>
    </source>
</evidence>
<keyword evidence="8 11" id="KW-0560">Oxidoreductase</keyword>
<reference evidence="13 14" key="1">
    <citation type="submission" date="2018-08" db="EMBL/GenBank/DDBJ databases">
        <title>Lysobacter weifangensis sp. nov., a new member of the family 'Xanthomonadaceae', isolated from soil in a farmland.</title>
        <authorList>
            <person name="Zhao H."/>
        </authorList>
    </citation>
    <scope>NUCLEOTIDE SEQUENCE [LARGE SCALE GENOMIC DNA]</scope>
    <source>
        <strain evidence="13 14">WF-2</strain>
    </source>
</reference>
<proteinExistence type="inferred from homology"/>
<dbReference type="RefSeq" id="WP_117203457.1">
    <property type="nucleotide sequence ID" value="NZ_QVPD01000014.1"/>
</dbReference>
<evidence type="ECO:0000313" key="14">
    <source>
        <dbReference type="Proteomes" id="UP000262917"/>
    </source>
</evidence>
<evidence type="ECO:0000256" key="9">
    <source>
        <dbReference type="ARBA" id="ARBA00048305"/>
    </source>
</evidence>
<keyword evidence="6 11" id="KW-0662">Pyridine nucleotide biosynthesis</keyword>
<evidence type="ECO:0000256" key="3">
    <source>
        <dbReference type="ARBA" id="ARBA00008562"/>
    </source>
</evidence>
<keyword evidence="7 11" id="KW-0274">FAD</keyword>
<evidence type="ECO:0000256" key="2">
    <source>
        <dbReference type="ARBA" id="ARBA00004950"/>
    </source>
</evidence>
<dbReference type="GO" id="GO:0008734">
    <property type="term" value="F:L-aspartate oxidase activity"/>
    <property type="evidence" value="ECO:0007669"/>
    <property type="project" value="UniProtKB-UniRule"/>
</dbReference>
<dbReference type="InterPro" id="IPR005288">
    <property type="entry name" value="NadB"/>
</dbReference>
<dbReference type="GO" id="GO:0005737">
    <property type="term" value="C:cytoplasm"/>
    <property type="evidence" value="ECO:0007669"/>
    <property type="project" value="UniProtKB-SubCell"/>
</dbReference>
<evidence type="ECO:0000313" key="13">
    <source>
        <dbReference type="EMBL" id="RFP59200.1"/>
    </source>
</evidence>
<dbReference type="PRINTS" id="PR00368">
    <property type="entry name" value="FADPNR"/>
</dbReference>